<keyword evidence="6" id="KW-1185">Reference proteome</keyword>
<dbReference type="InterPro" id="IPR053286">
    <property type="entry name" value="Nematode_rcpt-like_srab"/>
</dbReference>
<dbReference type="Proteomes" id="UP000887574">
    <property type="component" value="Unplaced"/>
</dbReference>
<accession>A0A915E6U8</accession>
<evidence type="ECO:0000256" key="5">
    <source>
        <dbReference type="SAM" id="Phobius"/>
    </source>
</evidence>
<protein>
    <submittedName>
        <fullName evidence="7">G-protein coupled receptors family 1 profile domain-containing protein</fullName>
    </submittedName>
</protein>
<dbReference type="InterPro" id="IPR019408">
    <property type="entry name" value="7TM_GPCR_serpentine_rcpt_Srab"/>
</dbReference>
<proteinExistence type="predicted"/>
<dbReference type="PANTHER" id="PTHR46561:SF11">
    <property type="entry name" value="SERPENTINE RECEPTOR CLASS ALPHA_BETA-14"/>
    <property type="match status" value="1"/>
</dbReference>
<evidence type="ECO:0000256" key="3">
    <source>
        <dbReference type="ARBA" id="ARBA00022989"/>
    </source>
</evidence>
<evidence type="ECO:0000313" key="7">
    <source>
        <dbReference type="WBParaSite" id="jg3458"/>
    </source>
</evidence>
<dbReference type="Pfam" id="PF10292">
    <property type="entry name" value="7TM_GPCR_Srab"/>
    <property type="match status" value="1"/>
</dbReference>
<reference evidence="7" key="1">
    <citation type="submission" date="2022-11" db="UniProtKB">
        <authorList>
            <consortium name="WormBaseParasite"/>
        </authorList>
    </citation>
    <scope>IDENTIFICATION</scope>
</reference>
<organism evidence="6 7">
    <name type="scientific">Ditylenchus dipsaci</name>
    <dbReference type="NCBI Taxonomy" id="166011"/>
    <lineage>
        <taxon>Eukaryota</taxon>
        <taxon>Metazoa</taxon>
        <taxon>Ecdysozoa</taxon>
        <taxon>Nematoda</taxon>
        <taxon>Chromadorea</taxon>
        <taxon>Rhabditida</taxon>
        <taxon>Tylenchina</taxon>
        <taxon>Tylenchomorpha</taxon>
        <taxon>Sphaerularioidea</taxon>
        <taxon>Anguinidae</taxon>
        <taxon>Anguininae</taxon>
        <taxon>Ditylenchus</taxon>
    </lineage>
</organism>
<sequence length="185" mass="21728">MFFASIRYSSNNSKQTFALHTNLKVIFCGGSFFYVLHALCNFMLHFKYSVFYIFDLSNPCSYSMVTWECVLIRSPIVSSNVGFTFFHLVLFVERSCAFLYVKTYERLSTKAGGFAVFVMISSSWAYTFYLYYTEEFTVMKSFCNLNSIYNVNKTQFMNNFLLAIDVLVTLADFLLRKLIHWQKKR</sequence>
<name>A0A915E6U8_9BILA</name>
<feature type="transmembrane region" description="Helical" evidence="5">
    <location>
        <begin position="113"/>
        <end position="132"/>
    </location>
</feature>
<feature type="transmembrane region" description="Helical" evidence="5">
    <location>
        <begin position="21"/>
        <end position="44"/>
    </location>
</feature>
<dbReference type="WBParaSite" id="jg3458">
    <property type="protein sequence ID" value="jg3458"/>
    <property type="gene ID" value="jg3458"/>
</dbReference>
<evidence type="ECO:0000313" key="6">
    <source>
        <dbReference type="Proteomes" id="UP000887574"/>
    </source>
</evidence>
<dbReference type="AlphaFoldDB" id="A0A915E6U8"/>
<evidence type="ECO:0000256" key="2">
    <source>
        <dbReference type="ARBA" id="ARBA00022692"/>
    </source>
</evidence>
<keyword evidence="2 5" id="KW-0812">Transmembrane</keyword>
<keyword evidence="4 5" id="KW-0472">Membrane</keyword>
<evidence type="ECO:0000256" key="1">
    <source>
        <dbReference type="ARBA" id="ARBA00004141"/>
    </source>
</evidence>
<evidence type="ECO:0000256" key="4">
    <source>
        <dbReference type="ARBA" id="ARBA00023136"/>
    </source>
</evidence>
<dbReference type="PANTHER" id="PTHR46561">
    <property type="entry name" value="SERPENTINE RECEPTOR, CLASS AB (CLASS A-LIKE)-RELATED"/>
    <property type="match status" value="1"/>
</dbReference>
<feature type="transmembrane region" description="Helical" evidence="5">
    <location>
        <begin position="156"/>
        <end position="175"/>
    </location>
</feature>
<keyword evidence="3 5" id="KW-1133">Transmembrane helix</keyword>
<dbReference type="GO" id="GO:0016020">
    <property type="term" value="C:membrane"/>
    <property type="evidence" value="ECO:0007669"/>
    <property type="project" value="UniProtKB-SubCell"/>
</dbReference>
<comment type="subcellular location">
    <subcellularLocation>
        <location evidence="1">Membrane</location>
        <topology evidence="1">Multi-pass membrane protein</topology>
    </subcellularLocation>
</comment>